<gene>
    <name evidence="8" type="ORF">DFR38_107106</name>
</gene>
<keyword evidence="9" id="KW-1185">Reference proteome</keyword>
<evidence type="ECO:0000256" key="3">
    <source>
        <dbReference type="ARBA" id="ARBA00022833"/>
    </source>
</evidence>
<evidence type="ECO:0000256" key="7">
    <source>
        <dbReference type="PIRSR" id="PIRSR602481-1"/>
    </source>
</evidence>
<dbReference type="GO" id="GO:0008270">
    <property type="term" value="F:zinc ion binding"/>
    <property type="evidence" value="ECO:0007669"/>
    <property type="project" value="TreeGrafter"/>
</dbReference>
<evidence type="ECO:0000256" key="5">
    <source>
        <dbReference type="ARBA" id="ARBA00023125"/>
    </source>
</evidence>
<feature type="binding site" evidence="7">
    <location>
        <position position="99"/>
    </location>
    <ligand>
        <name>Zn(2+)</name>
        <dbReference type="ChEBI" id="CHEBI:29105"/>
    </ligand>
</feature>
<dbReference type="GO" id="GO:0005829">
    <property type="term" value="C:cytosol"/>
    <property type="evidence" value="ECO:0007669"/>
    <property type="project" value="TreeGrafter"/>
</dbReference>
<dbReference type="GO" id="GO:0000976">
    <property type="term" value="F:transcription cis-regulatory region binding"/>
    <property type="evidence" value="ECO:0007669"/>
    <property type="project" value="TreeGrafter"/>
</dbReference>
<dbReference type="Gene3D" id="1.10.10.10">
    <property type="entry name" value="Winged helix-like DNA-binding domain superfamily/Winged helix DNA-binding domain"/>
    <property type="match status" value="1"/>
</dbReference>
<organism evidence="8 9">
    <name type="scientific">Aquitalea magnusonii</name>
    <dbReference type="NCBI Taxonomy" id="332411"/>
    <lineage>
        <taxon>Bacteria</taxon>
        <taxon>Pseudomonadati</taxon>
        <taxon>Pseudomonadota</taxon>
        <taxon>Betaproteobacteria</taxon>
        <taxon>Neisseriales</taxon>
        <taxon>Chromobacteriaceae</taxon>
        <taxon>Aquitalea</taxon>
    </lineage>
</organism>
<comment type="similarity">
    <text evidence="1">Belongs to the Fur family.</text>
</comment>
<keyword evidence="4" id="KW-0805">Transcription regulation</keyword>
<keyword evidence="6" id="KW-0804">Transcription</keyword>
<keyword evidence="7" id="KW-0479">Metal-binding</keyword>
<dbReference type="GO" id="GO:0003700">
    <property type="term" value="F:DNA-binding transcription factor activity"/>
    <property type="evidence" value="ECO:0007669"/>
    <property type="project" value="InterPro"/>
</dbReference>
<dbReference type="Proteomes" id="UP000248395">
    <property type="component" value="Unassembled WGS sequence"/>
</dbReference>
<feature type="binding site" evidence="7">
    <location>
        <position position="139"/>
    </location>
    <ligand>
        <name>Zn(2+)</name>
        <dbReference type="ChEBI" id="CHEBI:29105"/>
    </ligand>
</feature>
<dbReference type="OrthoDB" id="9801127at2"/>
<accession>A0A318JKY8</accession>
<dbReference type="InterPro" id="IPR002481">
    <property type="entry name" value="FUR"/>
</dbReference>
<dbReference type="PANTHER" id="PTHR33202:SF6">
    <property type="entry name" value="ZINC UPTAKE REGULATION PROTEIN"/>
    <property type="match status" value="1"/>
</dbReference>
<comment type="caution">
    <text evidence="8">The sequence shown here is derived from an EMBL/GenBank/DDBJ whole genome shotgun (WGS) entry which is preliminary data.</text>
</comment>
<evidence type="ECO:0000256" key="4">
    <source>
        <dbReference type="ARBA" id="ARBA00023015"/>
    </source>
</evidence>
<feature type="binding site" evidence="7">
    <location>
        <position position="142"/>
    </location>
    <ligand>
        <name>Zn(2+)</name>
        <dbReference type="ChEBI" id="CHEBI:29105"/>
    </ligand>
</feature>
<feature type="binding site" evidence="7">
    <location>
        <position position="102"/>
    </location>
    <ligand>
        <name>Zn(2+)</name>
        <dbReference type="ChEBI" id="CHEBI:29105"/>
    </ligand>
</feature>
<evidence type="ECO:0000313" key="8">
    <source>
        <dbReference type="EMBL" id="PXX48321.1"/>
    </source>
</evidence>
<dbReference type="SUPFAM" id="SSF46785">
    <property type="entry name" value="Winged helix' DNA-binding domain"/>
    <property type="match status" value="1"/>
</dbReference>
<dbReference type="InterPro" id="IPR043135">
    <property type="entry name" value="Fur_C"/>
</dbReference>
<dbReference type="AlphaFoldDB" id="A0A318JKY8"/>
<proteinExistence type="inferred from homology"/>
<evidence type="ECO:0000256" key="2">
    <source>
        <dbReference type="ARBA" id="ARBA00022491"/>
    </source>
</evidence>
<dbReference type="RefSeq" id="WP_059284967.1">
    <property type="nucleotide sequence ID" value="NZ_LNQU01000011.1"/>
</dbReference>
<sequence>MNRTDYLQAAEAHCERRGCKLTALRRQVLELVLRHEGVVKAYQVLADLQKERGIAAPPTVYRALDFLVEQGLLHRVDALNGFVVCDHFECQHESMILVCETCGKVQEVDVIAALAGLRDVADAADFTLSRQNLTLTGLCKACRI</sequence>
<evidence type="ECO:0000256" key="6">
    <source>
        <dbReference type="ARBA" id="ARBA00023163"/>
    </source>
</evidence>
<dbReference type="Pfam" id="PF01475">
    <property type="entry name" value="FUR"/>
    <property type="match status" value="1"/>
</dbReference>
<keyword evidence="5" id="KW-0238">DNA-binding</keyword>
<evidence type="ECO:0000313" key="9">
    <source>
        <dbReference type="Proteomes" id="UP000248395"/>
    </source>
</evidence>
<dbReference type="InterPro" id="IPR036388">
    <property type="entry name" value="WH-like_DNA-bd_sf"/>
</dbReference>
<comment type="cofactor">
    <cofactor evidence="7">
        <name>Zn(2+)</name>
        <dbReference type="ChEBI" id="CHEBI:29105"/>
    </cofactor>
    <text evidence="7">Binds 1 zinc ion per subunit.</text>
</comment>
<keyword evidence="2" id="KW-0678">Repressor</keyword>
<dbReference type="PANTHER" id="PTHR33202">
    <property type="entry name" value="ZINC UPTAKE REGULATION PROTEIN"/>
    <property type="match status" value="1"/>
</dbReference>
<dbReference type="Gene3D" id="3.30.1490.190">
    <property type="match status" value="1"/>
</dbReference>
<dbReference type="EMBL" id="QJKC01000007">
    <property type="protein sequence ID" value="PXX48321.1"/>
    <property type="molecule type" value="Genomic_DNA"/>
</dbReference>
<protein>
    <submittedName>
        <fullName evidence="8">Fur family zinc uptake transcriptional regulator</fullName>
    </submittedName>
</protein>
<evidence type="ECO:0000256" key="1">
    <source>
        <dbReference type="ARBA" id="ARBA00007957"/>
    </source>
</evidence>
<dbReference type="GO" id="GO:0045892">
    <property type="term" value="P:negative regulation of DNA-templated transcription"/>
    <property type="evidence" value="ECO:0007669"/>
    <property type="project" value="TreeGrafter"/>
</dbReference>
<name>A0A318JKY8_9NEIS</name>
<keyword evidence="3 7" id="KW-0862">Zinc</keyword>
<dbReference type="InterPro" id="IPR036390">
    <property type="entry name" value="WH_DNA-bd_sf"/>
</dbReference>
<dbReference type="GO" id="GO:1900376">
    <property type="term" value="P:regulation of secondary metabolite biosynthetic process"/>
    <property type="evidence" value="ECO:0007669"/>
    <property type="project" value="TreeGrafter"/>
</dbReference>
<reference evidence="8 9" key="1">
    <citation type="submission" date="2018-05" db="EMBL/GenBank/DDBJ databases">
        <title>Genomic Encyclopedia of Type Strains, Phase IV (KMG-IV): sequencing the most valuable type-strain genomes for metagenomic binning, comparative biology and taxonomic classification.</title>
        <authorList>
            <person name="Goeker M."/>
        </authorList>
    </citation>
    <scope>NUCLEOTIDE SEQUENCE [LARGE SCALE GENOMIC DNA]</scope>
    <source>
        <strain evidence="8 9">DSM 25134</strain>
    </source>
</reference>